<keyword evidence="2" id="KW-1185">Reference proteome</keyword>
<reference evidence="1 2" key="1">
    <citation type="submission" date="2016-01" db="EMBL/GenBank/DDBJ databases">
        <title>The new phylogeny of the genus Mycobacterium.</title>
        <authorList>
            <person name="Tarcisio F."/>
            <person name="Conor M."/>
            <person name="Antonella G."/>
            <person name="Elisabetta G."/>
            <person name="Giulia F.S."/>
            <person name="Sara T."/>
            <person name="Anna F."/>
            <person name="Clotilde B."/>
            <person name="Roberto B."/>
            <person name="Veronica D.S."/>
            <person name="Fabio R."/>
            <person name="Monica P."/>
            <person name="Olivier J."/>
            <person name="Enrico T."/>
            <person name="Nicola S."/>
        </authorList>
    </citation>
    <scope>NUCLEOTIDE SEQUENCE [LARGE SCALE GENOMIC DNA]</scope>
    <source>
        <strain evidence="1 2">DSM 44572</strain>
    </source>
</reference>
<accession>A0A1X1ZWW7</accession>
<protein>
    <submittedName>
        <fullName evidence="1">Uncharacterized protein</fullName>
    </submittedName>
</protein>
<proteinExistence type="predicted"/>
<dbReference type="AlphaFoldDB" id="A0A1X1ZWW7"/>
<comment type="caution">
    <text evidence="1">The sequence shown here is derived from an EMBL/GenBank/DDBJ whole genome shotgun (WGS) entry which is preliminary data.</text>
</comment>
<organism evidence="1 2">
    <name type="scientific">Mycobacterium palustre</name>
    <dbReference type="NCBI Taxonomy" id="153971"/>
    <lineage>
        <taxon>Bacteria</taxon>
        <taxon>Bacillati</taxon>
        <taxon>Actinomycetota</taxon>
        <taxon>Actinomycetes</taxon>
        <taxon>Mycobacteriales</taxon>
        <taxon>Mycobacteriaceae</taxon>
        <taxon>Mycobacterium</taxon>
        <taxon>Mycobacterium simiae complex</taxon>
    </lineage>
</organism>
<dbReference type="STRING" id="153971.AWC19_26605"/>
<sequence length="289" mass="28226">METPVHPARGFKIRREPIMDALIGYILSLFASPEAAQAFLNGPEQAMSVAGINAAPEEFALAAANALPGVDLGGDPVGALQQVLTDQYGYAPAYGGYEPYGGGYEPYGGYAPSLISAVADDGAALVGDAVAPVVYGTDAVLSDGGAIVGGLGAGLVDAVDAGLWNAADGGFVGQDGGLGWQPGWGAFGPGTGEFGGGFGPGWGASGPAGVIFGPAGVRAGAAVSVPAVALDSGASAPESGPAGVRSARDRCLAAASAVESVSVPRSAPASALELVSAVALRWAPRSMPA</sequence>
<gene>
    <name evidence="1" type="ORF">AWC19_26605</name>
</gene>
<evidence type="ECO:0000313" key="1">
    <source>
        <dbReference type="EMBL" id="ORW28778.1"/>
    </source>
</evidence>
<name>A0A1X1ZWW7_9MYCO</name>
<dbReference type="EMBL" id="LQPJ01000055">
    <property type="protein sequence ID" value="ORW28778.1"/>
    <property type="molecule type" value="Genomic_DNA"/>
</dbReference>
<dbReference type="Proteomes" id="UP000193529">
    <property type="component" value="Unassembled WGS sequence"/>
</dbReference>
<evidence type="ECO:0000313" key="2">
    <source>
        <dbReference type="Proteomes" id="UP000193529"/>
    </source>
</evidence>